<name>A0A4Z0A0D7_9AGAM</name>
<dbReference type="EMBL" id="SFCI01000442">
    <property type="protein sequence ID" value="TFY79783.1"/>
    <property type="molecule type" value="Genomic_DNA"/>
</dbReference>
<dbReference type="PANTHER" id="PTHR35569:SF1">
    <property type="entry name" value="CYANAMIDE HYDRATASE DDI2-RELATED"/>
    <property type="match status" value="1"/>
</dbReference>
<dbReference type="PANTHER" id="PTHR35569">
    <property type="entry name" value="CYANAMIDE HYDRATASE DDI2-RELATED"/>
    <property type="match status" value="1"/>
</dbReference>
<comment type="caution">
    <text evidence="1">The sequence shown here is derived from an EMBL/GenBank/DDBJ whole genome shotgun (WGS) entry which is preliminary data.</text>
</comment>
<reference evidence="1 2" key="1">
    <citation type="submission" date="2019-02" db="EMBL/GenBank/DDBJ databases">
        <title>Genome sequencing of the rare red list fungi Hericium alpestre (H. flagellum).</title>
        <authorList>
            <person name="Buettner E."/>
            <person name="Kellner H."/>
        </authorList>
    </citation>
    <scope>NUCLEOTIDE SEQUENCE [LARGE SCALE GENOMIC DNA]</scope>
    <source>
        <strain evidence="1 2">DSM 108284</strain>
    </source>
</reference>
<proteinExistence type="predicted"/>
<gene>
    <name evidence="1" type="ORF">EWM64_g4231</name>
</gene>
<evidence type="ECO:0008006" key="3">
    <source>
        <dbReference type="Google" id="ProtNLM"/>
    </source>
</evidence>
<keyword evidence="2" id="KW-1185">Reference proteome</keyword>
<dbReference type="Proteomes" id="UP000298061">
    <property type="component" value="Unassembled WGS sequence"/>
</dbReference>
<evidence type="ECO:0000313" key="2">
    <source>
        <dbReference type="Proteomes" id="UP000298061"/>
    </source>
</evidence>
<organism evidence="1 2">
    <name type="scientific">Hericium alpestre</name>
    <dbReference type="NCBI Taxonomy" id="135208"/>
    <lineage>
        <taxon>Eukaryota</taxon>
        <taxon>Fungi</taxon>
        <taxon>Dikarya</taxon>
        <taxon>Basidiomycota</taxon>
        <taxon>Agaricomycotina</taxon>
        <taxon>Agaricomycetes</taxon>
        <taxon>Russulales</taxon>
        <taxon>Hericiaceae</taxon>
        <taxon>Hericium</taxon>
    </lineage>
</organism>
<dbReference type="OrthoDB" id="409121at2759"/>
<protein>
    <recommendedName>
        <fullName evidence="3">HD domain-containing protein</fullName>
    </recommendedName>
</protein>
<accession>A0A4Z0A0D7</accession>
<evidence type="ECO:0000313" key="1">
    <source>
        <dbReference type="EMBL" id="TFY79783.1"/>
    </source>
</evidence>
<dbReference type="AlphaFoldDB" id="A0A4Z0A0D7"/>
<sequence length="261" mass="28456">MSFPAAVDAFVPRDFKEFTMCSKTNSGYISLSTLQSIALDAKQIASRDYASRIEEPTLYRHCERSYLFGLAIVANGFPSGTPGVPQIPFAELQNRLFHANMLHDVGLAQHSEVVGHPAHAMSFELHGGVMAYEHLRSTDASIDSERLGDIVQSIMTHTLTLPRGSTTAVGMLLQLGALFDVLGYDAFGEGSLNSLVNRRTVQEVLKAYPRGELGKEVAHFLDMMGQYKPHCLVLAGLPGFAERAAASVWPVDEAEEKGSNE</sequence>